<reference evidence="1" key="1">
    <citation type="submission" date="2021-02" db="EMBL/GenBank/DDBJ databases">
        <authorList>
            <person name="Nowell W R."/>
        </authorList>
    </citation>
    <scope>NUCLEOTIDE SEQUENCE</scope>
</reference>
<evidence type="ECO:0000313" key="2">
    <source>
        <dbReference type="Proteomes" id="UP000663882"/>
    </source>
</evidence>
<organism evidence="1 2">
    <name type="scientific">Rotaria sordida</name>
    <dbReference type="NCBI Taxonomy" id="392033"/>
    <lineage>
        <taxon>Eukaryota</taxon>
        <taxon>Metazoa</taxon>
        <taxon>Spiralia</taxon>
        <taxon>Gnathifera</taxon>
        <taxon>Rotifera</taxon>
        <taxon>Eurotatoria</taxon>
        <taxon>Bdelloidea</taxon>
        <taxon>Philodinida</taxon>
        <taxon>Philodinidae</taxon>
        <taxon>Rotaria</taxon>
    </lineage>
</organism>
<sequence length="127" mass="14553">LISKNDTVVRIVRSDKVVSMVIEFVEPPTNLQMNSRYMAGELTNDWDRQCLCVILKDFYNLQVAEIVKHKLSSSSFYYAPNLEVFEINENVDMSKDLQAKKRLSFNSILLTIGSITTEGDDTNKKIK</sequence>
<accession>A0A815R4L8</accession>
<dbReference type="Proteomes" id="UP000663882">
    <property type="component" value="Unassembled WGS sequence"/>
</dbReference>
<dbReference type="EMBL" id="CAJNOO010007657">
    <property type="protein sequence ID" value="CAF1472092.1"/>
    <property type="molecule type" value="Genomic_DNA"/>
</dbReference>
<name>A0A815R4L8_9BILA</name>
<gene>
    <name evidence="1" type="ORF">RFH988_LOCUS37586</name>
</gene>
<dbReference type="AlphaFoldDB" id="A0A815R4L8"/>
<evidence type="ECO:0000313" key="1">
    <source>
        <dbReference type="EMBL" id="CAF1472092.1"/>
    </source>
</evidence>
<feature type="non-terminal residue" evidence="1">
    <location>
        <position position="1"/>
    </location>
</feature>
<proteinExistence type="predicted"/>
<comment type="caution">
    <text evidence="1">The sequence shown here is derived from an EMBL/GenBank/DDBJ whole genome shotgun (WGS) entry which is preliminary data.</text>
</comment>
<protein>
    <submittedName>
        <fullName evidence="1">Uncharacterized protein</fullName>
    </submittedName>
</protein>